<keyword evidence="2" id="KW-0472">Membrane</keyword>
<keyword evidence="2" id="KW-1133">Transmembrane helix</keyword>
<dbReference type="KEGG" id="nwl:NWFMUON74_37540"/>
<feature type="transmembrane region" description="Helical" evidence="2">
    <location>
        <begin position="105"/>
        <end position="124"/>
    </location>
</feature>
<feature type="region of interest" description="Disordered" evidence="1">
    <location>
        <begin position="134"/>
        <end position="154"/>
    </location>
</feature>
<dbReference type="GeneID" id="80348270"/>
<evidence type="ECO:0000256" key="2">
    <source>
        <dbReference type="SAM" id="Phobius"/>
    </source>
</evidence>
<feature type="region of interest" description="Disordered" evidence="1">
    <location>
        <begin position="269"/>
        <end position="290"/>
    </location>
</feature>
<gene>
    <name evidence="3" type="ORF">NWFMUON74_37540</name>
</gene>
<keyword evidence="2" id="KW-0812">Transmembrane</keyword>
<sequence>MTSADATVARRLAVARAADAARAGRLDAAARLLDDLGDAAGDVAVLDLRARVHAQNGDLAAADRCWARVLAAAPEYEPAHIGRAVIARIDQGRTPIRPRLRPHPVIAGVVAVAVVTAAGGWFLAETRSDVRAVSVAPESRTPAPQRQSDAPITDDVDRDLDAIAAAASVPGATAARRADRVEVVLDAGAFESGTEITTAAADLLTEIGARTAALPVSATVVGHTVAVAGGPQTGGSTVGWQRAAVAAAYLAAGSGRPFTAFTLACADQRDAPHPEPARNRTVTVQLRPES</sequence>
<dbReference type="RefSeq" id="WP_187683143.1">
    <property type="nucleotide sequence ID" value="NZ_AP023396.1"/>
</dbReference>
<keyword evidence="4" id="KW-1185">Reference proteome</keyword>
<feature type="compositionally biased region" description="Basic and acidic residues" evidence="1">
    <location>
        <begin position="269"/>
        <end position="278"/>
    </location>
</feature>
<accession>A0A7G1KLA4</accession>
<proteinExistence type="predicted"/>
<dbReference type="Proteomes" id="UP000516173">
    <property type="component" value="Chromosome"/>
</dbReference>
<protein>
    <recommendedName>
        <fullName evidence="5">OmpA-like domain-containing protein</fullName>
    </recommendedName>
</protein>
<reference evidence="3 4" key="1">
    <citation type="submission" date="2020-08" db="EMBL/GenBank/DDBJ databases">
        <title>Genome Sequencing of Nocardia wallacei strain FMUON74 and assembly.</title>
        <authorList>
            <person name="Toyokawa M."/>
            <person name="Uesaka K."/>
        </authorList>
    </citation>
    <scope>NUCLEOTIDE SEQUENCE [LARGE SCALE GENOMIC DNA]</scope>
    <source>
        <strain evidence="3 4">FMUON74</strain>
    </source>
</reference>
<evidence type="ECO:0000256" key="1">
    <source>
        <dbReference type="SAM" id="MobiDB-lite"/>
    </source>
</evidence>
<evidence type="ECO:0000313" key="4">
    <source>
        <dbReference type="Proteomes" id="UP000516173"/>
    </source>
</evidence>
<evidence type="ECO:0008006" key="5">
    <source>
        <dbReference type="Google" id="ProtNLM"/>
    </source>
</evidence>
<organism evidence="3 4">
    <name type="scientific">Nocardia wallacei</name>
    <dbReference type="NCBI Taxonomy" id="480035"/>
    <lineage>
        <taxon>Bacteria</taxon>
        <taxon>Bacillati</taxon>
        <taxon>Actinomycetota</taxon>
        <taxon>Actinomycetes</taxon>
        <taxon>Mycobacteriales</taxon>
        <taxon>Nocardiaceae</taxon>
        <taxon>Nocardia</taxon>
    </lineage>
</organism>
<dbReference type="AlphaFoldDB" id="A0A7G1KLA4"/>
<evidence type="ECO:0000313" key="3">
    <source>
        <dbReference type="EMBL" id="BCK55982.1"/>
    </source>
</evidence>
<dbReference type="EMBL" id="AP023396">
    <property type="protein sequence ID" value="BCK55982.1"/>
    <property type="molecule type" value="Genomic_DNA"/>
</dbReference>
<name>A0A7G1KLA4_9NOCA</name>